<dbReference type="InterPro" id="IPR029032">
    <property type="entry name" value="AhpD-like"/>
</dbReference>
<dbReference type="SUPFAM" id="SSF69118">
    <property type="entry name" value="AhpD-like"/>
    <property type="match status" value="1"/>
</dbReference>
<gene>
    <name evidence="1" type="ORF">BDN70DRAFT_871882</name>
</gene>
<dbReference type="PANTHER" id="PTHR28180:SF2">
    <property type="entry name" value="PEROXISOMAL PROTEIN 2"/>
    <property type="match status" value="1"/>
</dbReference>
<organism evidence="1 2">
    <name type="scientific">Pholiota conissans</name>
    <dbReference type="NCBI Taxonomy" id="109636"/>
    <lineage>
        <taxon>Eukaryota</taxon>
        <taxon>Fungi</taxon>
        <taxon>Dikarya</taxon>
        <taxon>Basidiomycota</taxon>
        <taxon>Agaricomycotina</taxon>
        <taxon>Agaricomycetes</taxon>
        <taxon>Agaricomycetidae</taxon>
        <taxon>Agaricales</taxon>
        <taxon>Agaricineae</taxon>
        <taxon>Strophariaceae</taxon>
        <taxon>Pholiota</taxon>
    </lineage>
</organism>
<name>A0A9P5ZB05_9AGAR</name>
<reference evidence="1" key="1">
    <citation type="submission" date="2020-11" db="EMBL/GenBank/DDBJ databases">
        <authorList>
            <consortium name="DOE Joint Genome Institute"/>
            <person name="Ahrendt S."/>
            <person name="Riley R."/>
            <person name="Andreopoulos W."/>
            <person name="Labutti K."/>
            <person name="Pangilinan J."/>
            <person name="Ruiz-Duenas F.J."/>
            <person name="Barrasa J.M."/>
            <person name="Sanchez-Garcia M."/>
            <person name="Camarero S."/>
            <person name="Miyauchi S."/>
            <person name="Serrano A."/>
            <person name="Linde D."/>
            <person name="Babiker R."/>
            <person name="Drula E."/>
            <person name="Ayuso-Fernandez I."/>
            <person name="Pacheco R."/>
            <person name="Padilla G."/>
            <person name="Ferreira P."/>
            <person name="Barriuso J."/>
            <person name="Kellner H."/>
            <person name="Castanera R."/>
            <person name="Alfaro M."/>
            <person name="Ramirez L."/>
            <person name="Pisabarro A.G."/>
            <person name="Kuo A."/>
            <person name="Tritt A."/>
            <person name="Lipzen A."/>
            <person name="He G."/>
            <person name="Yan M."/>
            <person name="Ng V."/>
            <person name="Cullen D."/>
            <person name="Martin F."/>
            <person name="Rosso M.-N."/>
            <person name="Henrissat B."/>
            <person name="Hibbett D."/>
            <person name="Martinez A.T."/>
            <person name="Grigoriev I.V."/>
        </authorList>
    </citation>
    <scope>NUCLEOTIDE SEQUENCE</scope>
    <source>
        <strain evidence="1">CIRM-BRFM 674</strain>
    </source>
</reference>
<accession>A0A9P5ZB05</accession>
<protein>
    <recommendedName>
        <fullName evidence="3">Carboxymuconolactone decarboxylase-like domain-containing protein</fullName>
    </recommendedName>
</protein>
<evidence type="ECO:0000313" key="1">
    <source>
        <dbReference type="EMBL" id="KAF9484902.1"/>
    </source>
</evidence>
<dbReference type="Proteomes" id="UP000807469">
    <property type="component" value="Unassembled WGS sequence"/>
</dbReference>
<evidence type="ECO:0000313" key="2">
    <source>
        <dbReference type="Proteomes" id="UP000807469"/>
    </source>
</evidence>
<dbReference type="Gene3D" id="1.20.1290.10">
    <property type="entry name" value="AhpD-like"/>
    <property type="match status" value="1"/>
</dbReference>
<evidence type="ECO:0008006" key="3">
    <source>
        <dbReference type="Google" id="ProtNLM"/>
    </source>
</evidence>
<dbReference type="EMBL" id="MU155139">
    <property type="protein sequence ID" value="KAF9484902.1"/>
    <property type="molecule type" value="Genomic_DNA"/>
</dbReference>
<proteinExistence type="predicted"/>
<keyword evidence="2" id="KW-1185">Reference proteome</keyword>
<dbReference type="PANTHER" id="PTHR28180">
    <property type="entry name" value="CONSERVED MITOCHONDRIAL PROTEIN-RELATED"/>
    <property type="match status" value="1"/>
</dbReference>
<sequence>MGSTATAFRVSSSFLNGLRALFPENLSLRGSTNLSEHQALKNPWYIVAAVAFSASNRPEAVPQVFEHVLEEMKSSPCEEADSKLLAQKLREAIFKSGLISGYPKAINALKSLHETMPEHLKDTVIRRNPNASLSEYETNGQTLWRTFYGEQADSVQGLLDSIYPDMGWFSRTIGYGLVYGHTDIISSLETSYTLVAALIAGDTPQQIAWHLDSARRKGATLEEIRAVREVSVRVAEFSGIQWRHPIPEVEPVQS</sequence>
<dbReference type="InterPro" id="IPR052999">
    <property type="entry name" value="PTS1_Protein"/>
</dbReference>
<comment type="caution">
    <text evidence="1">The sequence shown here is derived from an EMBL/GenBank/DDBJ whole genome shotgun (WGS) entry which is preliminary data.</text>
</comment>
<dbReference type="OrthoDB" id="5537330at2759"/>
<dbReference type="AlphaFoldDB" id="A0A9P5ZB05"/>